<proteinExistence type="inferred from homology"/>
<keyword evidence="9" id="KW-1185">Reference proteome</keyword>
<dbReference type="PANTHER" id="PTHR11963">
    <property type="entry name" value="LEUCINE AMINOPEPTIDASE-RELATED"/>
    <property type="match status" value="1"/>
</dbReference>
<reference evidence="8 9" key="1">
    <citation type="journal article" date="2016" name="Mol. Biol. Evol.">
        <title>Genome-Wide Survey of Gut Fungi (Harpellales) Reveals the First Horizontally Transferred Ubiquitin Gene from a Mosquito Host.</title>
        <authorList>
            <person name="Wang Y."/>
            <person name="White M.M."/>
            <person name="Kvist S."/>
            <person name="Moncalvo J.M."/>
        </authorList>
    </citation>
    <scope>NUCLEOTIDE SEQUENCE [LARGE SCALE GENOMIC DNA]</scope>
    <source>
        <strain evidence="8 9">ALG-7-W6</strain>
    </source>
</reference>
<feature type="domain" description="Cytosol aminopeptidase" evidence="7">
    <location>
        <begin position="376"/>
        <end position="383"/>
    </location>
</feature>
<organism evidence="8 9">
    <name type="scientific">Smittium mucronatum</name>
    <dbReference type="NCBI Taxonomy" id="133383"/>
    <lineage>
        <taxon>Eukaryota</taxon>
        <taxon>Fungi</taxon>
        <taxon>Fungi incertae sedis</taxon>
        <taxon>Zoopagomycota</taxon>
        <taxon>Kickxellomycotina</taxon>
        <taxon>Harpellomycetes</taxon>
        <taxon>Harpellales</taxon>
        <taxon>Legeriomycetaceae</taxon>
        <taxon>Smittium</taxon>
    </lineage>
</organism>
<dbReference type="Gene3D" id="3.40.630.10">
    <property type="entry name" value="Zn peptidases"/>
    <property type="match status" value="1"/>
</dbReference>
<dbReference type="AlphaFoldDB" id="A0A1R0GVB3"/>
<dbReference type="SUPFAM" id="SSF52949">
    <property type="entry name" value="Macro domain-like"/>
    <property type="match status" value="1"/>
</dbReference>
<name>A0A1R0GVB3_9FUNG</name>
<sequence length="552" mass="59022">MYSIHRSSKIALSVANRIAILNANRSAFSTTHSASSSKGLILAVDNNLRFVNSVESGPNSISPNVATAIINEIKAKGLKGKLGECHVHFETSDSGAVTRQIAVVGLGKSSRLEHINNENLRMAIGTGIRNLKAQNVDSVDVEIFDKPLPVAEGAYLGKYKFDSLKSKKEDNEFSDEFEINPVSSNSNSELSQYNLEDWNVGRIYAESQNFARDLVSTPANLMTPTIFSETVAEELAEYKNVTVNVYDEEWAKEQNLNLFTSVTQGSDQPCKFVEIIYRGKNGDIKDFVPDVALVGKGVTFDSGGINIKPSKGMESMKGDMGGAASVVSAIRGAAALGLPINIVSVTPLVENLINGSATKPGDVFTARNGKTVEILNTDAEGRLVLADGLTYVVDTYNPPIVIDVATLTGAMAVATGELYAGVFTDSEELWTRINDAALATGDLVWRMPLHPGYLKAMSSSVADFGNISSGFVGGGSSTAAAFLSQFLGSNQHSSDNDVYELGQPKSGMKWAHLDIAGVMDTSSNSGYHVKGMTGRPTRALIELLRSISESPL</sequence>
<evidence type="ECO:0000259" key="7">
    <source>
        <dbReference type="PROSITE" id="PS00631"/>
    </source>
</evidence>
<dbReference type="SUPFAM" id="SSF53187">
    <property type="entry name" value="Zn-dependent exopeptidases"/>
    <property type="match status" value="1"/>
</dbReference>
<evidence type="ECO:0000313" key="9">
    <source>
        <dbReference type="Proteomes" id="UP000187455"/>
    </source>
</evidence>
<evidence type="ECO:0000256" key="3">
    <source>
        <dbReference type="ARBA" id="ARBA00009528"/>
    </source>
</evidence>
<dbReference type="GO" id="GO:0030145">
    <property type="term" value="F:manganese ion binding"/>
    <property type="evidence" value="ECO:0007669"/>
    <property type="project" value="InterPro"/>
</dbReference>
<dbReference type="PANTHER" id="PTHR11963:SF23">
    <property type="entry name" value="CYTOSOL AMINOPEPTIDASE"/>
    <property type="match status" value="1"/>
</dbReference>
<dbReference type="Gene3D" id="3.40.220.10">
    <property type="entry name" value="Leucine Aminopeptidase, subunit E, domain 1"/>
    <property type="match status" value="1"/>
</dbReference>
<dbReference type="STRING" id="133383.A0A1R0GVB3"/>
<evidence type="ECO:0000256" key="4">
    <source>
        <dbReference type="ARBA" id="ARBA00022438"/>
    </source>
</evidence>
<dbReference type="InterPro" id="IPR011356">
    <property type="entry name" value="Leucine_aapep/pepB"/>
</dbReference>
<evidence type="ECO:0000256" key="2">
    <source>
        <dbReference type="ARBA" id="ARBA00001585"/>
    </source>
</evidence>
<dbReference type="InterPro" id="IPR000819">
    <property type="entry name" value="Peptidase_M17_C"/>
</dbReference>
<dbReference type="GO" id="GO:0006508">
    <property type="term" value="P:proteolysis"/>
    <property type="evidence" value="ECO:0007669"/>
    <property type="project" value="UniProtKB-KW"/>
</dbReference>
<comment type="similarity">
    <text evidence="3">Belongs to the peptidase M17 family.</text>
</comment>
<dbReference type="PRINTS" id="PR00481">
    <property type="entry name" value="LAMNOPPTDASE"/>
</dbReference>
<evidence type="ECO:0000256" key="1">
    <source>
        <dbReference type="ARBA" id="ARBA00000135"/>
    </source>
</evidence>
<evidence type="ECO:0000256" key="5">
    <source>
        <dbReference type="ARBA" id="ARBA00022670"/>
    </source>
</evidence>
<keyword evidence="5" id="KW-0645">Protease</keyword>
<comment type="caution">
    <text evidence="8">The sequence shown here is derived from an EMBL/GenBank/DDBJ whole genome shotgun (WGS) entry which is preliminary data.</text>
</comment>
<gene>
    <name evidence="8" type="ORF">AYI68_g5068</name>
</gene>
<keyword evidence="6" id="KW-0378">Hydrolase</keyword>
<dbReference type="Proteomes" id="UP000187455">
    <property type="component" value="Unassembled WGS sequence"/>
</dbReference>
<dbReference type="InterPro" id="IPR008283">
    <property type="entry name" value="Peptidase_M17_N"/>
</dbReference>
<comment type="catalytic activity">
    <reaction evidence="1">
        <text>Release of an N-terminal amino acid, Xaa-|-Yaa-, in which Xaa is preferably Leu, but may be other amino acids including Pro although not Arg or Lys, and Yaa may be Pro. Amino acid amides and methyl esters are also readily hydrolyzed, but rates on arylamides are exceedingly low.</text>
        <dbReference type="EC" id="3.4.11.1"/>
    </reaction>
</comment>
<comment type="catalytic activity">
    <reaction evidence="2">
        <text>Release of N-terminal proline from a peptide.</text>
        <dbReference type="EC" id="3.4.11.5"/>
    </reaction>
</comment>
<protein>
    <submittedName>
        <fullName evidence="8">Cytosol aminopeptidase</fullName>
    </submittedName>
</protein>
<keyword evidence="4 8" id="KW-0031">Aminopeptidase</keyword>
<dbReference type="HAMAP" id="MF_00181">
    <property type="entry name" value="Cytosol_peptidase_M17"/>
    <property type="match status" value="1"/>
</dbReference>
<dbReference type="Pfam" id="PF02789">
    <property type="entry name" value="Peptidase_M17_N"/>
    <property type="match status" value="1"/>
</dbReference>
<dbReference type="OrthoDB" id="412814at2759"/>
<dbReference type="EMBL" id="LSSL01003088">
    <property type="protein sequence ID" value="OLY80833.1"/>
    <property type="molecule type" value="Genomic_DNA"/>
</dbReference>
<dbReference type="InterPro" id="IPR043472">
    <property type="entry name" value="Macro_dom-like"/>
</dbReference>
<accession>A0A1R0GVB3</accession>
<dbReference type="PROSITE" id="PS00631">
    <property type="entry name" value="CYTOSOL_AP"/>
    <property type="match status" value="1"/>
</dbReference>
<dbReference type="InterPro" id="IPR023042">
    <property type="entry name" value="Peptidase_M17_leu_NH2_pept"/>
</dbReference>
<dbReference type="CDD" id="cd00433">
    <property type="entry name" value="Peptidase_M17"/>
    <property type="match status" value="1"/>
</dbReference>
<dbReference type="GO" id="GO:0070006">
    <property type="term" value="F:metalloaminopeptidase activity"/>
    <property type="evidence" value="ECO:0007669"/>
    <property type="project" value="InterPro"/>
</dbReference>
<dbReference type="Pfam" id="PF00883">
    <property type="entry name" value="Peptidase_M17"/>
    <property type="match status" value="1"/>
</dbReference>
<dbReference type="GO" id="GO:0005737">
    <property type="term" value="C:cytoplasm"/>
    <property type="evidence" value="ECO:0007669"/>
    <property type="project" value="InterPro"/>
</dbReference>
<evidence type="ECO:0000256" key="6">
    <source>
        <dbReference type="ARBA" id="ARBA00022801"/>
    </source>
</evidence>
<evidence type="ECO:0000313" key="8">
    <source>
        <dbReference type="EMBL" id="OLY80833.1"/>
    </source>
</evidence>